<protein>
    <submittedName>
        <fullName evidence="2">Pilus assembly protein</fullName>
    </submittedName>
</protein>
<dbReference type="SUPFAM" id="SSF69322">
    <property type="entry name" value="Tricorn protease domain 2"/>
    <property type="match status" value="1"/>
</dbReference>
<gene>
    <name evidence="2" type="ORF">ACFPN2_00865</name>
</gene>
<dbReference type="PROSITE" id="PS51257">
    <property type="entry name" value="PROKAR_LIPOPROTEIN"/>
    <property type="match status" value="1"/>
</dbReference>
<keyword evidence="3" id="KW-1185">Reference proteome</keyword>
<sequence>MTRSLKWFIGMLAASACWSAAAEDIDLFIGAQASSGDQPQVLFIIDNTANWTQAFDNEMAALRNVFNSLPADKVQVGVMFSAETGSSDSNVAGGYVRAAIRPMNTANRGLYASMFSAMDVGKDKGNGGQSSLVMAEAYRYLSGGQARSGNNKAKADYTGNTGSDWSNSATTAASKAAMKAIYALPGNALNTKAAITYNAPGGGSGCTKRFIVYLSNGPSQDNASIISTANTMLQQAGGNTTAIALPIAGSQDNVTDEWARFLHDRMGVITYAIEVNKKTSGQGPGWSSLLENMALSNGGTYQDVSSLDLEKAIRDVLAQIQATNSVFASVSLPLSASTQGTYLNQVYVGLFRPDGTALPRWAGNLKQYKLGYSGSDLRLQDALSAPAVDTTTGFVRICSKSFWTSPNKYWNFRAQQFEDQEGCAVENESFPPMSSDYPDGKFVEKGGQAQLLRATPNANRQLSTCTGFTCSSVTSFNISNVTAAMLGVTDDTERQKIVNWARGQDIDDEHTTDSITPTATTSTAMRPSVHGDVVHSRPVALNFGTDSSPKVVVFYAANDGVFRAINGNRPGATSSDGKIDGVAPGGELWGFVPPEFHKQFKRLYDNVIPVSFPNVTTGSPEPKPYAMDGAITAYRAGSKASVLATMRRGGRAVYSFTIDGSHPSDIKLAWKIGCNDSQCTSSDFNEIGQTWSPVKPFTAKGYSSSGTPQQLLIMGGGYDPCEDAKPNTCTSSSKGHKVYVLDGATGAVQRSFNTDRGVIAEVAVVPDLTTGLALYAYVVDLGGNVYRINIGNDAPADWTMTKIASLGCDTASASCSYNRKFMFAPDILLDNGAYVLLLGSGDREKPREYVSTTQNYFFMLKDKPQDATWLTTESGNCSAAVLCLSSLTPILDSQTPTADQLAAKKGWYLGLNPTEQVVTAAITIFGNLTFSTHEPAAAAPGMCSANLGLARVYNVSYLNAGGQSSNHERSQELPPDIGLPPSPVAGLVTLDDGRTVPFCIGCTSDSPLEGSEPKVPPSSIPAQPKNRVYWYIER</sequence>
<evidence type="ECO:0000313" key="2">
    <source>
        <dbReference type="EMBL" id="MFC4307620.1"/>
    </source>
</evidence>
<dbReference type="RefSeq" id="WP_380594042.1">
    <property type="nucleotide sequence ID" value="NZ_JBHSDU010000001.1"/>
</dbReference>
<dbReference type="EMBL" id="JBHSDU010000001">
    <property type="protein sequence ID" value="MFC4307620.1"/>
    <property type="molecule type" value="Genomic_DNA"/>
</dbReference>
<accession>A0ABV8SKR3</accession>
<evidence type="ECO:0000313" key="3">
    <source>
        <dbReference type="Proteomes" id="UP001595904"/>
    </source>
</evidence>
<feature type="chain" id="PRO_5045770379" evidence="1">
    <location>
        <begin position="23"/>
        <end position="1034"/>
    </location>
</feature>
<name>A0ABV8SKR3_9GAMM</name>
<keyword evidence="1" id="KW-0732">Signal</keyword>
<evidence type="ECO:0000256" key="1">
    <source>
        <dbReference type="SAM" id="SignalP"/>
    </source>
</evidence>
<feature type="signal peptide" evidence="1">
    <location>
        <begin position="1"/>
        <end position="22"/>
    </location>
</feature>
<comment type="caution">
    <text evidence="2">The sequence shown here is derived from an EMBL/GenBank/DDBJ whole genome shotgun (WGS) entry which is preliminary data.</text>
</comment>
<dbReference type="Proteomes" id="UP001595904">
    <property type="component" value="Unassembled WGS sequence"/>
</dbReference>
<proteinExistence type="predicted"/>
<organism evidence="2 3">
    <name type="scientific">Steroidobacter flavus</name>
    <dbReference type="NCBI Taxonomy" id="1842136"/>
    <lineage>
        <taxon>Bacteria</taxon>
        <taxon>Pseudomonadati</taxon>
        <taxon>Pseudomonadota</taxon>
        <taxon>Gammaproteobacteria</taxon>
        <taxon>Steroidobacterales</taxon>
        <taxon>Steroidobacteraceae</taxon>
        <taxon>Steroidobacter</taxon>
    </lineage>
</organism>
<reference evidence="3" key="1">
    <citation type="journal article" date="2019" name="Int. J. Syst. Evol. Microbiol.">
        <title>The Global Catalogue of Microorganisms (GCM) 10K type strain sequencing project: providing services to taxonomists for standard genome sequencing and annotation.</title>
        <authorList>
            <consortium name="The Broad Institute Genomics Platform"/>
            <consortium name="The Broad Institute Genome Sequencing Center for Infectious Disease"/>
            <person name="Wu L."/>
            <person name="Ma J."/>
        </authorList>
    </citation>
    <scope>NUCLEOTIDE SEQUENCE [LARGE SCALE GENOMIC DNA]</scope>
    <source>
        <strain evidence="3">CGMCC 1.10759</strain>
    </source>
</reference>